<evidence type="ECO:0008006" key="4">
    <source>
        <dbReference type="Google" id="ProtNLM"/>
    </source>
</evidence>
<dbReference type="EMBL" id="JAGPNK010000009">
    <property type="protein sequence ID" value="KAH7313901.1"/>
    <property type="molecule type" value="Genomic_DNA"/>
</dbReference>
<feature type="chain" id="PRO_5035449524" description="Autophagy-related protein" evidence="1">
    <location>
        <begin position="18"/>
        <end position="119"/>
    </location>
</feature>
<sequence>MQVVGCALLSAFSTSVAIDPAVYGYDVLCGLGCGTKYQMLYLLVPFTAEERDKAVGTGAANQTRWMGSAFGLAIATAVLNSCTSPRLEGLGLSDLNQLLLTYQQSALPTGLQDAVGCPT</sequence>
<feature type="non-terminal residue" evidence="2">
    <location>
        <position position="119"/>
    </location>
</feature>
<keyword evidence="3" id="KW-1185">Reference proteome</keyword>
<organism evidence="2 3">
    <name type="scientific">Stachybotrys elegans</name>
    <dbReference type="NCBI Taxonomy" id="80388"/>
    <lineage>
        <taxon>Eukaryota</taxon>
        <taxon>Fungi</taxon>
        <taxon>Dikarya</taxon>
        <taxon>Ascomycota</taxon>
        <taxon>Pezizomycotina</taxon>
        <taxon>Sordariomycetes</taxon>
        <taxon>Hypocreomycetidae</taxon>
        <taxon>Hypocreales</taxon>
        <taxon>Stachybotryaceae</taxon>
        <taxon>Stachybotrys</taxon>
    </lineage>
</organism>
<accession>A0A8K0SML9</accession>
<dbReference type="AlphaFoldDB" id="A0A8K0SML9"/>
<proteinExistence type="predicted"/>
<dbReference type="Proteomes" id="UP000813444">
    <property type="component" value="Unassembled WGS sequence"/>
</dbReference>
<evidence type="ECO:0000256" key="1">
    <source>
        <dbReference type="SAM" id="SignalP"/>
    </source>
</evidence>
<feature type="signal peptide" evidence="1">
    <location>
        <begin position="1"/>
        <end position="17"/>
    </location>
</feature>
<keyword evidence="1" id="KW-0732">Signal</keyword>
<name>A0A8K0SML9_9HYPO</name>
<dbReference type="OrthoDB" id="5427768at2759"/>
<dbReference type="InterPro" id="IPR036259">
    <property type="entry name" value="MFS_trans_sf"/>
</dbReference>
<gene>
    <name evidence="2" type="ORF">B0I35DRAFT_513480</name>
</gene>
<evidence type="ECO:0000313" key="2">
    <source>
        <dbReference type="EMBL" id="KAH7313901.1"/>
    </source>
</evidence>
<protein>
    <recommendedName>
        <fullName evidence="4">Autophagy-related protein</fullName>
    </recommendedName>
</protein>
<evidence type="ECO:0000313" key="3">
    <source>
        <dbReference type="Proteomes" id="UP000813444"/>
    </source>
</evidence>
<reference evidence="2" key="1">
    <citation type="journal article" date="2021" name="Nat. Commun.">
        <title>Genetic determinants of endophytism in the Arabidopsis root mycobiome.</title>
        <authorList>
            <person name="Mesny F."/>
            <person name="Miyauchi S."/>
            <person name="Thiergart T."/>
            <person name="Pickel B."/>
            <person name="Atanasova L."/>
            <person name="Karlsson M."/>
            <person name="Huettel B."/>
            <person name="Barry K.W."/>
            <person name="Haridas S."/>
            <person name="Chen C."/>
            <person name="Bauer D."/>
            <person name="Andreopoulos W."/>
            <person name="Pangilinan J."/>
            <person name="LaButti K."/>
            <person name="Riley R."/>
            <person name="Lipzen A."/>
            <person name="Clum A."/>
            <person name="Drula E."/>
            <person name="Henrissat B."/>
            <person name="Kohler A."/>
            <person name="Grigoriev I.V."/>
            <person name="Martin F.M."/>
            <person name="Hacquard S."/>
        </authorList>
    </citation>
    <scope>NUCLEOTIDE SEQUENCE</scope>
    <source>
        <strain evidence="2">MPI-CAGE-CH-0235</strain>
    </source>
</reference>
<dbReference type="SUPFAM" id="SSF103473">
    <property type="entry name" value="MFS general substrate transporter"/>
    <property type="match status" value="1"/>
</dbReference>
<comment type="caution">
    <text evidence="2">The sequence shown here is derived from an EMBL/GenBank/DDBJ whole genome shotgun (WGS) entry which is preliminary data.</text>
</comment>